<dbReference type="SUPFAM" id="SSF52540">
    <property type="entry name" value="P-loop containing nucleoside triphosphate hydrolases"/>
    <property type="match status" value="1"/>
</dbReference>
<dbReference type="GO" id="GO:0015421">
    <property type="term" value="F:ABC-type oligopeptide transporter activity"/>
    <property type="evidence" value="ECO:0007669"/>
    <property type="project" value="TreeGrafter"/>
</dbReference>
<gene>
    <name evidence="8" type="ORF">SAZU_5495</name>
</gene>
<sequence>MTTPDTQRPRSGSDILRTALRRNVGAMAGGTLLMGMYQAGETAFPIALGLIVEHTMRDRSLGALGLSIAVLAVIITTVSLSWRFGMRILQKANTTEAHRWRVKVAACGLKPVARDVDLKSGEVLTIATEDADQTADIIEVVPLLISSLVAVVVAAVALGMADIRLGLLVIVGTVAILSCLSVLSKRIGTSTQEQQARVARAGAKVADLITGLRPLHGFGGNHAAFRSYREVSTEAKVQAITVAKVNGAYAGTALALNAVLAGAVTLTAGWLAFDGRISIGELVMAVGLAQFIMEPLKLFSEMPKYVMMARASAERMALVLTAPPVMTQGSERPAESADMEVDCVRYGTLRELKFQVSAGEFVAIAAYQPRAAADLASILAVNVPPGAYEGTVRVGGRDLADLSVEAVREHVLVNPYDAEIFAGTLRSNIDPSGTSRMVPEAVEASMLTDVVALHREGLDYGVRDRGANLSGGQRQRLSLARALAADSDVLVLHDPTTAVDAVTEQLIARNVAKLRRGRTTIVLTSSPALLDAADRVLVLDDGVVTAEDTHRNLLAKDENYCSAVAR</sequence>
<evidence type="ECO:0000259" key="7">
    <source>
        <dbReference type="PROSITE" id="PS50929"/>
    </source>
</evidence>
<dbReference type="PANTHER" id="PTHR43394:SF1">
    <property type="entry name" value="ATP-BINDING CASSETTE SUB-FAMILY B MEMBER 10, MITOCHONDRIAL"/>
    <property type="match status" value="1"/>
</dbReference>
<keyword evidence="2 5" id="KW-0812">Transmembrane</keyword>
<evidence type="ECO:0000256" key="1">
    <source>
        <dbReference type="ARBA" id="ARBA00004651"/>
    </source>
</evidence>
<dbReference type="PROSITE" id="PS00211">
    <property type="entry name" value="ABC_TRANSPORTER_1"/>
    <property type="match status" value="1"/>
</dbReference>
<dbReference type="PANTHER" id="PTHR43394">
    <property type="entry name" value="ATP-DEPENDENT PERMEASE MDL1, MITOCHONDRIAL"/>
    <property type="match status" value="1"/>
</dbReference>
<feature type="transmembrane region" description="Helical" evidence="5">
    <location>
        <begin position="165"/>
        <end position="183"/>
    </location>
</feature>
<reference evidence="8" key="1">
    <citation type="journal article" date="2015" name="Genome Announc.">
        <title>Draft Genome Sequence of Thiostrepton-Producing Streptomyces azureus ATCC 14921.</title>
        <authorList>
            <person name="Sakihara K."/>
            <person name="Maeda J."/>
            <person name="Tashiro K."/>
            <person name="Fujino Y."/>
            <person name="Kuhara S."/>
            <person name="Ohshima T."/>
            <person name="Ogata S."/>
            <person name="Doi K."/>
        </authorList>
    </citation>
    <scope>NUCLEOTIDE SEQUENCE [LARGE SCALE GENOMIC DNA]</scope>
    <source>
        <strain evidence="8">ATCC14921</strain>
    </source>
</reference>
<dbReference type="SUPFAM" id="SSF90123">
    <property type="entry name" value="ABC transporter transmembrane region"/>
    <property type="match status" value="1"/>
</dbReference>
<dbReference type="Pfam" id="PF00664">
    <property type="entry name" value="ABC_membrane"/>
    <property type="match status" value="1"/>
</dbReference>
<evidence type="ECO:0000313" key="8">
    <source>
        <dbReference type="EMBL" id="GAP50637.1"/>
    </source>
</evidence>
<organism evidence="8 9">
    <name type="scientific">Streptomyces azureus</name>
    <dbReference type="NCBI Taxonomy" id="146537"/>
    <lineage>
        <taxon>Bacteria</taxon>
        <taxon>Bacillati</taxon>
        <taxon>Actinomycetota</taxon>
        <taxon>Actinomycetes</taxon>
        <taxon>Kitasatosporales</taxon>
        <taxon>Streptomycetaceae</taxon>
        <taxon>Streptomyces</taxon>
    </lineage>
</organism>
<dbReference type="EMBL" id="DF968346">
    <property type="protein sequence ID" value="GAP50637.1"/>
    <property type="molecule type" value="Genomic_DNA"/>
</dbReference>
<dbReference type="Pfam" id="PF00005">
    <property type="entry name" value="ABC_tran"/>
    <property type="match status" value="1"/>
</dbReference>
<evidence type="ECO:0000313" key="9">
    <source>
        <dbReference type="Proteomes" id="UP000053859"/>
    </source>
</evidence>
<keyword evidence="3 5" id="KW-1133">Transmembrane helix</keyword>
<keyword evidence="9" id="KW-1185">Reference proteome</keyword>
<dbReference type="AlphaFoldDB" id="A0A0K8PRY5"/>
<feature type="transmembrane region" description="Helical" evidence="5">
    <location>
        <begin position="254"/>
        <end position="273"/>
    </location>
</feature>
<dbReference type="PROSITE" id="PS50929">
    <property type="entry name" value="ABC_TM1F"/>
    <property type="match status" value="1"/>
</dbReference>
<proteinExistence type="predicted"/>
<keyword evidence="4 5" id="KW-0472">Membrane</keyword>
<evidence type="ECO:0000256" key="4">
    <source>
        <dbReference type="ARBA" id="ARBA00023136"/>
    </source>
</evidence>
<comment type="subcellular location">
    <subcellularLocation>
        <location evidence="1">Cell membrane</location>
        <topology evidence="1">Multi-pass membrane protein</topology>
    </subcellularLocation>
</comment>
<dbReference type="InterPro" id="IPR039421">
    <property type="entry name" value="Type_1_exporter"/>
</dbReference>
<dbReference type="GO" id="GO:0016887">
    <property type="term" value="F:ATP hydrolysis activity"/>
    <property type="evidence" value="ECO:0007669"/>
    <property type="project" value="InterPro"/>
</dbReference>
<dbReference type="Gene3D" id="1.20.1560.10">
    <property type="entry name" value="ABC transporter type 1, transmembrane domain"/>
    <property type="match status" value="1"/>
</dbReference>
<evidence type="ECO:0000259" key="6">
    <source>
        <dbReference type="PROSITE" id="PS50893"/>
    </source>
</evidence>
<keyword evidence="8" id="KW-0547">Nucleotide-binding</keyword>
<feature type="domain" description="ABC transporter" evidence="6">
    <location>
        <begin position="334"/>
        <end position="566"/>
    </location>
</feature>
<dbReference type="GO" id="GO:0005524">
    <property type="term" value="F:ATP binding"/>
    <property type="evidence" value="ECO:0007669"/>
    <property type="project" value="UniProtKB-KW"/>
</dbReference>
<feature type="transmembrane region" description="Helical" evidence="5">
    <location>
        <begin position="140"/>
        <end position="159"/>
    </location>
</feature>
<name>A0A0K8PRY5_STRAJ</name>
<dbReference type="PROSITE" id="PS50893">
    <property type="entry name" value="ABC_TRANSPORTER_2"/>
    <property type="match status" value="1"/>
</dbReference>
<dbReference type="PATRIC" id="fig|146537.3.peg.5788"/>
<dbReference type="InterPro" id="IPR003439">
    <property type="entry name" value="ABC_transporter-like_ATP-bd"/>
</dbReference>
<dbReference type="GO" id="GO:0005886">
    <property type="term" value="C:plasma membrane"/>
    <property type="evidence" value="ECO:0007669"/>
    <property type="project" value="UniProtKB-SubCell"/>
</dbReference>
<evidence type="ECO:0000256" key="5">
    <source>
        <dbReference type="SAM" id="Phobius"/>
    </source>
</evidence>
<dbReference type="InterPro" id="IPR017871">
    <property type="entry name" value="ABC_transporter-like_CS"/>
</dbReference>
<feature type="transmembrane region" description="Helical" evidence="5">
    <location>
        <begin position="60"/>
        <end position="82"/>
    </location>
</feature>
<protein>
    <submittedName>
        <fullName evidence="8">ABC transporter, permease/ATP-binding protein</fullName>
    </submittedName>
</protein>
<feature type="domain" description="ABC transmembrane type-1" evidence="7">
    <location>
        <begin position="28"/>
        <end position="302"/>
    </location>
</feature>
<keyword evidence="8" id="KW-0067">ATP-binding</keyword>
<dbReference type="InterPro" id="IPR027417">
    <property type="entry name" value="P-loop_NTPase"/>
</dbReference>
<dbReference type="InterPro" id="IPR011527">
    <property type="entry name" value="ABC1_TM_dom"/>
</dbReference>
<dbReference type="RefSeq" id="WP_059420965.1">
    <property type="nucleotide sequence ID" value="NZ_DF968346.1"/>
</dbReference>
<evidence type="ECO:0000256" key="3">
    <source>
        <dbReference type="ARBA" id="ARBA00022989"/>
    </source>
</evidence>
<dbReference type="Proteomes" id="UP000053859">
    <property type="component" value="Unassembled WGS sequence"/>
</dbReference>
<dbReference type="InterPro" id="IPR036640">
    <property type="entry name" value="ABC1_TM_sf"/>
</dbReference>
<accession>A0A0K8PRY5</accession>
<dbReference type="OrthoDB" id="4966664at2"/>
<dbReference type="Gene3D" id="3.40.50.300">
    <property type="entry name" value="P-loop containing nucleotide triphosphate hydrolases"/>
    <property type="match status" value="1"/>
</dbReference>
<evidence type="ECO:0000256" key="2">
    <source>
        <dbReference type="ARBA" id="ARBA00022692"/>
    </source>
</evidence>